<evidence type="ECO:0008006" key="3">
    <source>
        <dbReference type="Google" id="ProtNLM"/>
    </source>
</evidence>
<comment type="caution">
    <text evidence="1">The sequence shown here is derived from an EMBL/GenBank/DDBJ whole genome shotgun (WGS) entry which is preliminary data.</text>
</comment>
<name>A0ABV6UWA9_9ACTN</name>
<proteinExistence type="predicted"/>
<sequence>MALTVEQKAALDVLEARETALMLLIRTQGRKSRHWHAAWADLRRARLLWDHVLDAAMDGALLAE</sequence>
<organism evidence="1 2">
    <name type="scientific">Streptacidiphilus cavernicola</name>
    <dbReference type="NCBI Taxonomy" id="3342716"/>
    <lineage>
        <taxon>Bacteria</taxon>
        <taxon>Bacillati</taxon>
        <taxon>Actinomycetota</taxon>
        <taxon>Actinomycetes</taxon>
        <taxon>Kitasatosporales</taxon>
        <taxon>Streptomycetaceae</taxon>
        <taxon>Streptacidiphilus</taxon>
    </lineage>
</organism>
<dbReference type="EMBL" id="JBHEZZ010000023">
    <property type="protein sequence ID" value="MFC1405667.1"/>
    <property type="molecule type" value="Genomic_DNA"/>
</dbReference>
<gene>
    <name evidence="1" type="ORF">ACEZDJ_30695</name>
</gene>
<dbReference type="Proteomes" id="UP001592528">
    <property type="component" value="Unassembled WGS sequence"/>
</dbReference>
<reference evidence="1 2" key="1">
    <citation type="submission" date="2024-09" db="EMBL/GenBank/DDBJ databases">
        <authorList>
            <person name="Lee S.D."/>
        </authorList>
    </citation>
    <scope>NUCLEOTIDE SEQUENCE [LARGE SCALE GENOMIC DNA]</scope>
    <source>
        <strain evidence="1 2">N1-5</strain>
    </source>
</reference>
<evidence type="ECO:0000313" key="2">
    <source>
        <dbReference type="Proteomes" id="UP001592528"/>
    </source>
</evidence>
<protein>
    <recommendedName>
        <fullName evidence="3">HNH endonuclease</fullName>
    </recommendedName>
</protein>
<evidence type="ECO:0000313" key="1">
    <source>
        <dbReference type="EMBL" id="MFC1405667.1"/>
    </source>
</evidence>
<keyword evidence="2" id="KW-1185">Reference proteome</keyword>
<accession>A0ABV6UWA9</accession>
<dbReference type="RefSeq" id="WP_051726635.1">
    <property type="nucleotide sequence ID" value="NZ_JBHEZZ010000023.1"/>
</dbReference>